<keyword evidence="10" id="KW-1185">Reference proteome</keyword>
<dbReference type="STRING" id="207559.Dde_3303"/>
<dbReference type="eggNOG" id="COG0730">
    <property type="taxonomic scope" value="Bacteria"/>
</dbReference>
<dbReference type="HOGENOM" id="CLU_054750_2_0_7"/>
<evidence type="ECO:0000256" key="1">
    <source>
        <dbReference type="ARBA" id="ARBA00004651"/>
    </source>
</evidence>
<evidence type="ECO:0000256" key="6">
    <source>
        <dbReference type="ARBA" id="ARBA00022989"/>
    </source>
</evidence>
<feature type="transmembrane region" description="Helical" evidence="8">
    <location>
        <begin position="60"/>
        <end position="80"/>
    </location>
</feature>
<reference evidence="9 10" key="1">
    <citation type="journal article" date="2011" name="J. Bacteriol.">
        <title>Complete genome sequence and updated annotation of Desulfovibrio alaskensis G20.</title>
        <authorList>
            <person name="Hauser L.J."/>
            <person name="Land M.L."/>
            <person name="Brown S.D."/>
            <person name="Larimer F."/>
            <person name="Keller K.L."/>
            <person name="Rapp-Giles B.J."/>
            <person name="Price M.N."/>
            <person name="Lin M."/>
            <person name="Bruce D.C."/>
            <person name="Detter J.C."/>
            <person name="Tapia R."/>
            <person name="Han C.S."/>
            <person name="Goodwin L.A."/>
            <person name="Cheng J.F."/>
            <person name="Pitluck S."/>
            <person name="Copeland A."/>
            <person name="Lucas S."/>
            <person name="Nolan M."/>
            <person name="Lapidus A.L."/>
            <person name="Palumbo A.V."/>
            <person name="Wall J.D."/>
        </authorList>
    </citation>
    <scope>NUCLEOTIDE SEQUENCE [LARGE SCALE GENOMIC DNA]</scope>
    <source>
        <strain evidence="10">ATCC BAA 1058 / DSM 17464 / G20</strain>
    </source>
</reference>
<dbReference type="KEGG" id="dde:Dde_3303"/>
<dbReference type="AlphaFoldDB" id="Q30W49"/>
<evidence type="ECO:0000256" key="5">
    <source>
        <dbReference type="ARBA" id="ARBA00022692"/>
    </source>
</evidence>
<name>Q30W49_OLEA2</name>
<feature type="transmembrane region" description="Helical" evidence="8">
    <location>
        <begin position="25"/>
        <end position="54"/>
    </location>
</feature>
<evidence type="ECO:0000313" key="10">
    <source>
        <dbReference type="Proteomes" id="UP000002710"/>
    </source>
</evidence>
<dbReference type="InterPro" id="IPR052017">
    <property type="entry name" value="TSUP"/>
</dbReference>
<feature type="transmembrane region" description="Helical" evidence="8">
    <location>
        <begin position="207"/>
        <end position="223"/>
    </location>
</feature>
<organism evidence="9 10">
    <name type="scientific">Oleidesulfovibrio alaskensis (strain ATCC BAA-1058 / DSM 17464 / G20)</name>
    <name type="common">Desulfovibrio alaskensis</name>
    <dbReference type="NCBI Taxonomy" id="207559"/>
    <lineage>
        <taxon>Bacteria</taxon>
        <taxon>Pseudomonadati</taxon>
        <taxon>Thermodesulfobacteriota</taxon>
        <taxon>Desulfovibrionia</taxon>
        <taxon>Desulfovibrionales</taxon>
        <taxon>Desulfovibrionaceae</taxon>
        <taxon>Oleidesulfovibrio</taxon>
    </lineage>
</organism>
<dbReference type="PANTHER" id="PTHR30269:SF37">
    <property type="entry name" value="MEMBRANE TRANSPORTER PROTEIN"/>
    <property type="match status" value="1"/>
</dbReference>
<comment type="similarity">
    <text evidence="2 8">Belongs to the 4-toluene sulfonate uptake permease (TSUP) (TC 2.A.102) family.</text>
</comment>
<protein>
    <recommendedName>
        <fullName evidence="8">Probable membrane transporter protein</fullName>
    </recommendedName>
</protein>
<dbReference type="InterPro" id="IPR002781">
    <property type="entry name" value="TM_pro_TauE-like"/>
</dbReference>
<proteinExistence type="inferred from homology"/>
<feature type="transmembrane region" description="Helical" evidence="8">
    <location>
        <begin position="181"/>
        <end position="200"/>
    </location>
</feature>
<dbReference type="GO" id="GO:0005886">
    <property type="term" value="C:plasma membrane"/>
    <property type="evidence" value="ECO:0007669"/>
    <property type="project" value="UniProtKB-SubCell"/>
</dbReference>
<evidence type="ECO:0000256" key="2">
    <source>
        <dbReference type="ARBA" id="ARBA00009142"/>
    </source>
</evidence>
<keyword evidence="7 8" id="KW-0472">Membrane</keyword>
<keyword evidence="6 8" id="KW-1133">Transmembrane helix</keyword>
<comment type="subcellular location">
    <subcellularLocation>
        <location evidence="1 8">Cell membrane</location>
        <topology evidence="1 8">Multi-pass membrane protein</topology>
    </subcellularLocation>
</comment>
<evidence type="ECO:0000256" key="3">
    <source>
        <dbReference type="ARBA" id="ARBA00022448"/>
    </source>
</evidence>
<dbReference type="PANTHER" id="PTHR30269">
    <property type="entry name" value="TRANSMEMBRANE PROTEIN YFCA"/>
    <property type="match status" value="1"/>
</dbReference>
<feature type="transmembrane region" description="Helical" evidence="8">
    <location>
        <begin position="117"/>
        <end position="137"/>
    </location>
</feature>
<feature type="transmembrane region" description="Helical" evidence="8">
    <location>
        <begin position="235"/>
        <end position="253"/>
    </location>
</feature>
<accession>Q30W49</accession>
<evidence type="ECO:0000256" key="8">
    <source>
        <dbReference type="RuleBase" id="RU363041"/>
    </source>
</evidence>
<evidence type="ECO:0000256" key="7">
    <source>
        <dbReference type="ARBA" id="ARBA00023136"/>
    </source>
</evidence>
<evidence type="ECO:0000256" key="4">
    <source>
        <dbReference type="ARBA" id="ARBA00022475"/>
    </source>
</evidence>
<keyword evidence="5 8" id="KW-0812">Transmembrane</keyword>
<keyword evidence="4 8" id="KW-1003">Cell membrane</keyword>
<feature type="transmembrane region" description="Helical" evidence="8">
    <location>
        <begin position="144"/>
        <end position="169"/>
    </location>
</feature>
<evidence type="ECO:0000313" key="9">
    <source>
        <dbReference type="EMBL" id="ABB40097.2"/>
    </source>
</evidence>
<feature type="transmembrane region" description="Helical" evidence="8">
    <location>
        <begin position="92"/>
        <end position="111"/>
    </location>
</feature>
<keyword evidence="3" id="KW-0813">Transport</keyword>
<sequence length="256" mass="26215">MDTTHSHLAFFHYSMLETGLSLSSLGLAFIIVFFGAFAQGVAGFGLALLIGPLLNIIDPVFLPGPVVLLVSIITALMAYSGRRHVSMPSVRGTIGGYLIGTVVAAALISSLPQRETALLLSALILAAVGMSASGLPVPQGKATLLSAGLVGGFMGTVSGVGLPPLALALQNEPGPRLRGTLAFVGLISIIMAQAALAYVGKIGQRELTVALMLAPAVALGYLASRRAAALCDAGYTRPVVFLVSALSAIILIIRNI</sequence>
<dbReference type="Pfam" id="PF01925">
    <property type="entry name" value="TauE"/>
    <property type="match status" value="1"/>
</dbReference>
<dbReference type="Proteomes" id="UP000002710">
    <property type="component" value="Chromosome"/>
</dbReference>
<dbReference type="EMBL" id="CP000112">
    <property type="protein sequence ID" value="ABB40097.2"/>
    <property type="molecule type" value="Genomic_DNA"/>
</dbReference>
<gene>
    <name evidence="9" type="ordered locus">Dde_3303</name>
</gene>